<evidence type="ECO:0000313" key="2">
    <source>
        <dbReference type="Proteomes" id="UP001055879"/>
    </source>
</evidence>
<evidence type="ECO:0000313" key="1">
    <source>
        <dbReference type="EMBL" id="KAI3681288.1"/>
    </source>
</evidence>
<sequence>MKIPSDRSLIAGHLSTGPAFLGGLPLVCSFSNALGKLLDKRSNLLQDMIASTAGNGQNSGTEGKAWEFGISLSNVTDALSS</sequence>
<dbReference type="Proteomes" id="UP001055879">
    <property type="component" value="Linkage Group LG13"/>
</dbReference>
<gene>
    <name evidence="1" type="ORF">L6452_36078</name>
</gene>
<accession>A0ACB8Y883</accession>
<proteinExistence type="predicted"/>
<reference evidence="1 2" key="2">
    <citation type="journal article" date="2022" name="Mol. Ecol. Resour.">
        <title>The genomes of chicory, endive, great burdock and yacon provide insights into Asteraceae paleo-polyploidization history and plant inulin production.</title>
        <authorList>
            <person name="Fan W."/>
            <person name="Wang S."/>
            <person name="Wang H."/>
            <person name="Wang A."/>
            <person name="Jiang F."/>
            <person name="Liu H."/>
            <person name="Zhao H."/>
            <person name="Xu D."/>
            <person name="Zhang Y."/>
        </authorList>
    </citation>
    <scope>NUCLEOTIDE SEQUENCE [LARGE SCALE GENOMIC DNA]</scope>
    <source>
        <strain evidence="2">cv. Niubang</strain>
    </source>
</reference>
<keyword evidence="2" id="KW-1185">Reference proteome</keyword>
<comment type="caution">
    <text evidence="1">The sequence shown here is derived from an EMBL/GenBank/DDBJ whole genome shotgun (WGS) entry which is preliminary data.</text>
</comment>
<name>A0ACB8Y883_ARCLA</name>
<protein>
    <submittedName>
        <fullName evidence="1">Uncharacterized protein</fullName>
    </submittedName>
</protein>
<reference evidence="2" key="1">
    <citation type="journal article" date="2022" name="Mol. Ecol. Resour.">
        <title>The genomes of chicory, endive, great burdock and yacon provide insights into Asteraceae palaeo-polyploidization history and plant inulin production.</title>
        <authorList>
            <person name="Fan W."/>
            <person name="Wang S."/>
            <person name="Wang H."/>
            <person name="Wang A."/>
            <person name="Jiang F."/>
            <person name="Liu H."/>
            <person name="Zhao H."/>
            <person name="Xu D."/>
            <person name="Zhang Y."/>
        </authorList>
    </citation>
    <scope>NUCLEOTIDE SEQUENCE [LARGE SCALE GENOMIC DNA]</scope>
    <source>
        <strain evidence="2">cv. Niubang</strain>
    </source>
</reference>
<organism evidence="1 2">
    <name type="scientific">Arctium lappa</name>
    <name type="common">Greater burdock</name>
    <name type="synonym">Lappa major</name>
    <dbReference type="NCBI Taxonomy" id="4217"/>
    <lineage>
        <taxon>Eukaryota</taxon>
        <taxon>Viridiplantae</taxon>
        <taxon>Streptophyta</taxon>
        <taxon>Embryophyta</taxon>
        <taxon>Tracheophyta</taxon>
        <taxon>Spermatophyta</taxon>
        <taxon>Magnoliopsida</taxon>
        <taxon>eudicotyledons</taxon>
        <taxon>Gunneridae</taxon>
        <taxon>Pentapetalae</taxon>
        <taxon>asterids</taxon>
        <taxon>campanulids</taxon>
        <taxon>Asterales</taxon>
        <taxon>Asteraceae</taxon>
        <taxon>Carduoideae</taxon>
        <taxon>Cardueae</taxon>
        <taxon>Arctiinae</taxon>
        <taxon>Arctium</taxon>
    </lineage>
</organism>
<dbReference type="EMBL" id="CM042059">
    <property type="protein sequence ID" value="KAI3681288.1"/>
    <property type="molecule type" value="Genomic_DNA"/>
</dbReference>